<organism evidence="2 3">
    <name type="scientific">Mycena belliarum</name>
    <dbReference type="NCBI Taxonomy" id="1033014"/>
    <lineage>
        <taxon>Eukaryota</taxon>
        <taxon>Fungi</taxon>
        <taxon>Dikarya</taxon>
        <taxon>Basidiomycota</taxon>
        <taxon>Agaricomycotina</taxon>
        <taxon>Agaricomycetes</taxon>
        <taxon>Agaricomycetidae</taxon>
        <taxon>Agaricales</taxon>
        <taxon>Marasmiineae</taxon>
        <taxon>Mycenaceae</taxon>
        <taxon>Mycena</taxon>
    </lineage>
</organism>
<reference evidence="2" key="1">
    <citation type="submission" date="2023-03" db="EMBL/GenBank/DDBJ databases">
        <title>Massive genome expansion in bonnet fungi (Mycena s.s.) driven by repeated elements and novel gene families across ecological guilds.</title>
        <authorList>
            <consortium name="Lawrence Berkeley National Laboratory"/>
            <person name="Harder C.B."/>
            <person name="Miyauchi S."/>
            <person name="Viragh M."/>
            <person name="Kuo A."/>
            <person name="Thoen E."/>
            <person name="Andreopoulos B."/>
            <person name="Lu D."/>
            <person name="Skrede I."/>
            <person name="Drula E."/>
            <person name="Henrissat B."/>
            <person name="Morin E."/>
            <person name="Kohler A."/>
            <person name="Barry K."/>
            <person name="LaButti K."/>
            <person name="Morin E."/>
            <person name="Salamov A."/>
            <person name="Lipzen A."/>
            <person name="Mereny Z."/>
            <person name="Hegedus B."/>
            <person name="Baldrian P."/>
            <person name="Stursova M."/>
            <person name="Weitz H."/>
            <person name="Taylor A."/>
            <person name="Grigoriev I.V."/>
            <person name="Nagy L.G."/>
            <person name="Martin F."/>
            <person name="Kauserud H."/>
        </authorList>
    </citation>
    <scope>NUCLEOTIDE SEQUENCE</scope>
    <source>
        <strain evidence="2">CBHHK173m</strain>
    </source>
</reference>
<evidence type="ECO:0000256" key="1">
    <source>
        <dbReference type="SAM" id="MobiDB-lite"/>
    </source>
</evidence>
<feature type="compositionally biased region" description="Low complexity" evidence="1">
    <location>
        <begin position="87"/>
        <end position="96"/>
    </location>
</feature>
<proteinExistence type="predicted"/>
<sequence length="348" mass="37469">MLARLQVVMWPTNEPTSARSAQQQRSTPPLPPSVRAAPAPLDYATYSYSNEAVLVHRRKRRVLSYGASSPLSLATLPTPARCSWAARSSSRRTFAAGPRPRDARTTTSVRSTPSPVTSPLQRSTLRGRKSPPCAIHSAASPAPEPCAPPSTSTGAGAQSHSGRCAAYAHTQTRGPCLPFPSHAARRNSTARAQIPAAESCRLLEPRARHLPHSRSPPPSRELAPLRAQLPPSTSRPPLARASRYRRSHARPRPSHPAVQTHLASHRCALRLAHPIPARLLDALRPKSALSSGTRLGTRLAHLGLRTSRTRTSDLRAIPSLLPIAAPRSRSRARTRTPGSSLEADPDPS</sequence>
<dbReference type="EMBL" id="JARJCN010000084">
    <property type="protein sequence ID" value="KAJ7076157.1"/>
    <property type="molecule type" value="Genomic_DNA"/>
</dbReference>
<dbReference type="AlphaFoldDB" id="A0AAD6TSJ0"/>
<gene>
    <name evidence="2" type="ORF">B0H15DRAFT_955833</name>
</gene>
<comment type="caution">
    <text evidence="2">The sequence shown here is derived from an EMBL/GenBank/DDBJ whole genome shotgun (WGS) entry which is preliminary data.</text>
</comment>
<feature type="compositionally biased region" description="Polar residues" evidence="1">
    <location>
        <begin position="13"/>
        <end position="27"/>
    </location>
</feature>
<name>A0AAD6TSJ0_9AGAR</name>
<feature type="compositionally biased region" description="Low complexity" evidence="1">
    <location>
        <begin position="105"/>
        <end position="119"/>
    </location>
</feature>
<accession>A0AAD6TSJ0</accession>
<keyword evidence="3" id="KW-1185">Reference proteome</keyword>
<evidence type="ECO:0000313" key="2">
    <source>
        <dbReference type="EMBL" id="KAJ7076157.1"/>
    </source>
</evidence>
<protein>
    <submittedName>
        <fullName evidence="2">Uncharacterized protein</fullName>
    </submittedName>
</protein>
<feature type="region of interest" description="Disordered" evidence="1">
    <location>
        <begin position="87"/>
        <end position="159"/>
    </location>
</feature>
<feature type="compositionally biased region" description="Basic residues" evidence="1">
    <location>
        <begin position="242"/>
        <end position="253"/>
    </location>
</feature>
<feature type="region of interest" description="Disordered" evidence="1">
    <location>
        <begin position="13"/>
        <end position="37"/>
    </location>
</feature>
<feature type="region of interest" description="Disordered" evidence="1">
    <location>
        <begin position="323"/>
        <end position="348"/>
    </location>
</feature>
<evidence type="ECO:0000313" key="3">
    <source>
        <dbReference type="Proteomes" id="UP001222325"/>
    </source>
</evidence>
<dbReference type="Proteomes" id="UP001222325">
    <property type="component" value="Unassembled WGS sequence"/>
</dbReference>
<feature type="region of interest" description="Disordered" evidence="1">
    <location>
        <begin position="187"/>
        <end position="262"/>
    </location>
</feature>